<evidence type="ECO:0000313" key="3">
    <source>
        <dbReference type="Proteomes" id="UP000424462"/>
    </source>
</evidence>
<name>A0A6B8W8Y4_9CORY</name>
<dbReference type="InterPro" id="IPR010427">
    <property type="entry name" value="DUF1023"/>
</dbReference>
<gene>
    <name evidence="2" type="ORF">COCCU_12585</name>
</gene>
<dbReference type="AlphaFoldDB" id="A0A6B8W8Y4"/>
<keyword evidence="3" id="KW-1185">Reference proteome</keyword>
<accession>A0A6B8W8Y4</accession>
<proteinExistence type="predicted"/>
<evidence type="ECO:0000259" key="1">
    <source>
        <dbReference type="Pfam" id="PF06259"/>
    </source>
</evidence>
<dbReference type="SUPFAM" id="SSF53474">
    <property type="entry name" value="alpha/beta-Hydrolases"/>
    <property type="match status" value="1"/>
</dbReference>
<dbReference type="Proteomes" id="UP000424462">
    <property type="component" value="Chromosome"/>
</dbReference>
<sequence>MNTLLPFHSSELLSNAQLLSQRGGQLHSDSAERKAEWSALSAETLGMGFEHGFALLLSHHSPIPLSATQILAVSELLAEVADLLRPWEELQERVLPLVEALGEYHPVVTMWLQHISHAAALLDFICAREITARSGAHSPGPLRSFADFEGLAAGAIHEHHLPRLPPELAQLVAEQPDIQVLELSEGAFVAAIGDIDSADAVVTIAAGTGSADPAGWPTQFDRARNISQTSGAATVLWMGHPAPGSVPEAMSRIPAQLAGPKLRDFQAELARRNPGQQRVVVGYSYGSVVLGEAASPRGPGLAADEVVLVGSPGIGLSRADHLNLVSPQAAGMKEADMEEEGSAKPRVHAVTGSADPIGLSATAFGGVHGVDPTSRFFGAQVWESAADHSGYWNEEEFLRQLSTLTTGR</sequence>
<dbReference type="EMBL" id="CP046455">
    <property type="protein sequence ID" value="QGU08417.1"/>
    <property type="molecule type" value="Genomic_DNA"/>
</dbReference>
<dbReference type="InterPro" id="IPR029058">
    <property type="entry name" value="AB_hydrolase_fold"/>
</dbReference>
<dbReference type="Gene3D" id="3.40.50.1820">
    <property type="entry name" value="alpha/beta hydrolase"/>
    <property type="match status" value="1"/>
</dbReference>
<evidence type="ECO:0000313" key="2">
    <source>
        <dbReference type="EMBL" id="QGU08417.1"/>
    </source>
</evidence>
<organism evidence="2 3">
    <name type="scientific">Corynebacterium occultum</name>
    <dbReference type="NCBI Taxonomy" id="2675219"/>
    <lineage>
        <taxon>Bacteria</taxon>
        <taxon>Bacillati</taxon>
        <taxon>Actinomycetota</taxon>
        <taxon>Actinomycetes</taxon>
        <taxon>Mycobacteriales</taxon>
        <taxon>Corynebacteriaceae</taxon>
        <taxon>Corynebacterium</taxon>
    </lineage>
</organism>
<dbReference type="RefSeq" id="WP_156231946.1">
    <property type="nucleotide sequence ID" value="NZ_CP046455.1"/>
</dbReference>
<feature type="domain" description="DUF1023" evidence="1">
    <location>
        <begin position="191"/>
        <end position="335"/>
    </location>
</feature>
<reference evidence="2 3" key="1">
    <citation type="submission" date="2019-11" db="EMBL/GenBank/DDBJ databases">
        <title>Complete genome sequence of Corynebacterium kalinowskii 1959, a novel Corynebacterium species isolated from soil of a small paddock in Vilsendorf, Germany.</title>
        <authorList>
            <person name="Schaffert L."/>
            <person name="Ruwe M."/>
            <person name="Milse J."/>
            <person name="Hanuschka K."/>
            <person name="Ortseifen V."/>
            <person name="Droste J."/>
            <person name="Brandt D."/>
            <person name="Schlueter L."/>
            <person name="Kutter Y."/>
            <person name="Vinke S."/>
            <person name="Viehoefer P."/>
            <person name="Jacob L."/>
            <person name="Luebke N.-C."/>
            <person name="Schulte-Berndt E."/>
            <person name="Hain C."/>
            <person name="Linder M."/>
            <person name="Schmidt P."/>
            <person name="Wollenschlaeger L."/>
            <person name="Luttermann T."/>
            <person name="Thieme E."/>
            <person name="Hassa J."/>
            <person name="Haak M."/>
            <person name="Wittchen M."/>
            <person name="Mentz A."/>
            <person name="Persicke M."/>
            <person name="Busche T."/>
            <person name="Ruckert C."/>
        </authorList>
    </citation>
    <scope>NUCLEOTIDE SEQUENCE [LARGE SCALE GENOMIC DNA]</scope>
    <source>
        <strain evidence="2 3">2039</strain>
    </source>
</reference>
<protein>
    <recommendedName>
        <fullName evidence="1">DUF1023 domain-containing protein</fullName>
    </recommendedName>
</protein>
<dbReference type="Pfam" id="PF06259">
    <property type="entry name" value="Abhydrolase_8"/>
    <property type="match status" value="1"/>
</dbReference>
<dbReference type="KEGG" id="cok:COCCU_12585"/>